<evidence type="ECO:0000313" key="1">
    <source>
        <dbReference type="EMBL" id="QDQ98706.1"/>
    </source>
</evidence>
<reference evidence="1 2" key="2">
    <citation type="submission" date="2019-07" db="EMBL/GenBank/DDBJ databases">
        <authorList>
            <person name="Huang Y."/>
        </authorList>
    </citation>
    <scope>NUCLEOTIDE SEQUENCE [LARGE SCALE GENOMIC DNA]</scope>
    <source>
        <strain evidence="1 2">HY188</strain>
    </source>
</reference>
<dbReference type="Proteomes" id="UP000317344">
    <property type="component" value="Chromosome"/>
</dbReference>
<evidence type="ECO:0000313" key="2">
    <source>
        <dbReference type="Proteomes" id="UP000317344"/>
    </source>
</evidence>
<protein>
    <submittedName>
        <fullName evidence="1">Uncharacterized protein</fullName>
    </submittedName>
</protein>
<sequence length="310" mass="35090">MSPEQAWAEAFGRMKTAAVTTIHGRMRCESPAGDATNTYEIEFWHEAPDRWRIEDEYGLWYLDDGDRVLLRTDNGIEHVSLTGHLGPRRSQHPRTVLGNAFGAGRMFGWAEDFPRPLNSGTPVTVAGRQATEFQLAASPGRYADKPYPLRVAADDQSGLPLRIAVPEKRHVREIVAIDLDAALPPDVFAWHGAVSTATRDAHEHRRAGQNWAREQQLPVPRWWPRGVHYYANEGDPDTGAFRAVLDVNSLAVLLRWPCGSELPDSWKDGFRTHPVHRWDDERWQWALLVDTPLSDDDLARVIESIPQDQQ</sequence>
<reference evidence="1 2" key="1">
    <citation type="submission" date="2019-07" db="EMBL/GenBank/DDBJ databases">
        <title>Tomitella cavernea sp. nov., an actinomycete isolated from soil.</title>
        <authorList>
            <person name="Cheng J."/>
        </authorList>
    </citation>
    <scope>NUCLEOTIDE SEQUENCE [LARGE SCALE GENOMIC DNA]</scope>
    <source>
        <strain evidence="1 2">HY188</strain>
    </source>
</reference>
<keyword evidence="2" id="KW-1185">Reference proteome</keyword>
<gene>
    <name evidence="1" type="ORF">FO059_16935</name>
</gene>
<organism evidence="1 2">
    <name type="scientific">Tomitella fengzijianii</name>
    <dbReference type="NCBI Taxonomy" id="2597660"/>
    <lineage>
        <taxon>Bacteria</taxon>
        <taxon>Bacillati</taxon>
        <taxon>Actinomycetota</taxon>
        <taxon>Actinomycetes</taxon>
        <taxon>Mycobacteriales</taxon>
        <taxon>Tomitella</taxon>
    </lineage>
</organism>
<dbReference type="AlphaFoldDB" id="A0A516X6M0"/>
<proteinExistence type="predicted"/>
<dbReference type="KEGG" id="toy:FO059_16935"/>
<accession>A0A516X6M0</accession>
<name>A0A516X6M0_9ACTN</name>
<dbReference type="OrthoDB" id="4059031at2"/>
<dbReference type="EMBL" id="CP041765">
    <property type="protein sequence ID" value="QDQ98706.1"/>
    <property type="molecule type" value="Genomic_DNA"/>
</dbReference>
<dbReference type="RefSeq" id="WP_143910111.1">
    <property type="nucleotide sequence ID" value="NZ_CP041765.1"/>
</dbReference>